<dbReference type="HOGENOM" id="CLU_3207577_0_0_1"/>
<protein>
    <submittedName>
        <fullName evidence="2">Uncharacterized protein</fullName>
    </submittedName>
</protein>
<organism evidence="2 3">
    <name type="scientific">Claviceps purpurea (strain 20.1)</name>
    <name type="common">Ergot fungus</name>
    <name type="synonym">Sphacelia segetum</name>
    <dbReference type="NCBI Taxonomy" id="1111077"/>
    <lineage>
        <taxon>Eukaryota</taxon>
        <taxon>Fungi</taxon>
        <taxon>Dikarya</taxon>
        <taxon>Ascomycota</taxon>
        <taxon>Pezizomycotina</taxon>
        <taxon>Sordariomycetes</taxon>
        <taxon>Hypocreomycetidae</taxon>
        <taxon>Hypocreales</taxon>
        <taxon>Clavicipitaceae</taxon>
        <taxon>Claviceps</taxon>
    </lineage>
</organism>
<comment type="caution">
    <text evidence="2">The sequence shown here is derived from an EMBL/GenBank/DDBJ whole genome shotgun (WGS) entry which is preliminary data.</text>
</comment>
<name>M1W6V6_CLAP2</name>
<evidence type="ECO:0000313" key="3">
    <source>
        <dbReference type="Proteomes" id="UP000016801"/>
    </source>
</evidence>
<proteinExistence type="predicted"/>
<dbReference type="VEuPathDB" id="FungiDB:CPUR_08830"/>
<dbReference type="Proteomes" id="UP000016801">
    <property type="component" value="Unassembled WGS sequence"/>
</dbReference>
<feature type="region of interest" description="Disordered" evidence="1">
    <location>
        <begin position="1"/>
        <end position="22"/>
    </location>
</feature>
<evidence type="ECO:0000313" key="2">
    <source>
        <dbReference type="EMBL" id="CCE34891.1"/>
    </source>
</evidence>
<reference evidence="2 3" key="1">
    <citation type="journal article" date="2013" name="PLoS Genet.">
        <title>Plant-symbiotic fungi as chemical engineers: Multi-genome analysis of the Clavicipitaceae reveals dynamics of alkaloid loci.</title>
        <authorList>
            <person name="Schardl C.L."/>
            <person name="Young C.A."/>
            <person name="Hesse U."/>
            <person name="Amyotte S.G."/>
            <person name="Andreeva K."/>
            <person name="Calie P.J."/>
            <person name="Fleetwood D.J."/>
            <person name="Haws D.C."/>
            <person name="Moore N."/>
            <person name="Oeser B."/>
            <person name="Panaccione D.G."/>
            <person name="Schweri K.K."/>
            <person name="Voisey C.R."/>
            <person name="Farman M.L."/>
            <person name="Jaromczyk J.W."/>
            <person name="Roe B.A."/>
            <person name="O'Sullivan D.M."/>
            <person name="Scott B."/>
            <person name="Tudzynski P."/>
            <person name="An Z."/>
            <person name="Arnaoudova E.G."/>
            <person name="Bullock C.T."/>
            <person name="Charlton N.D."/>
            <person name="Chen L."/>
            <person name="Cox M."/>
            <person name="Dinkins R.D."/>
            <person name="Florea S."/>
            <person name="Glenn A.E."/>
            <person name="Gordon A."/>
            <person name="Gueldener U."/>
            <person name="Harris D.R."/>
            <person name="Hollin W."/>
            <person name="Jaromczyk J."/>
            <person name="Johnson R.D."/>
            <person name="Khan A.K."/>
            <person name="Leistner E."/>
            <person name="Leuchtmann A."/>
            <person name="Li C."/>
            <person name="Liu J."/>
            <person name="Liu J."/>
            <person name="Liu M."/>
            <person name="Mace W."/>
            <person name="Machado C."/>
            <person name="Nagabhyru P."/>
            <person name="Pan J."/>
            <person name="Schmid J."/>
            <person name="Sugawara K."/>
            <person name="Steiner U."/>
            <person name="Takach J.E."/>
            <person name="Tanaka E."/>
            <person name="Webb J.S."/>
            <person name="Wilson E.V."/>
            <person name="Wiseman J.L."/>
            <person name="Yoshida R."/>
            <person name="Zeng Z."/>
        </authorList>
    </citation>
    <scope>NUCLEOTIDE SEQUENCE [LARGE SCALE GENOMIC DNA]</scope>
    <source>
        <strain evidence="2 3">20.1</strain>
    </source>
</reference>
<dbReference type="EMBL" id="CAGA01000147">
    <property type="protein sequence ID" value="CCE34891.1"/>
    <property type="molecule type" value="Genomic_DNA"/>
</dbReference>
<gene>
    <name evidence="2" type="ORF">CPUR_08830</name>
</gene>
<accession>M1W6V6</accession>
<evidence type="ECO:0000256" key="1">
    <source>
        <dbReference type="SAM" id="MobiDB-lite"/>
    </source>
</evidence>
<dbReference type="AlphaFoldDB" id="M1W6V6"/>
<sequence>MHRSKFHHGNQGPHIGLPVDPKQLNERRCEIVMDFLKKPGMGSLD</sequence>
<keyword evidence="3" id="KW-1185">Reference proteome</keyword>